<accession>A0A089M923</accession>
<evidence type="ECO:0000313" key="2">
    <source>
        <dbReference type="EMBL" id="AIQ70301.1"/>
    </source>
</evidence>
<evidence type="ECO:0000256" key="1">
    <source>
        <dbReference type="SAM" id="Phobius"/>
    </source>
</evidence>
<organism evidence="2 3">
    <name type="scientific">Paenibacillus graminis</name>
    <dbReference type="NCBI Taxonomy" id="189425"/>
    <lineage>
        <taxon>Bacteria</taxon>
        <taxon>Bacillati</taxon>
        <taxon>Bacillota</taxon>
        <taxon>Bacilli</taxon>
        <taxon>Bacillales</taxon>
        <taxon>Paenibacillaceae</taxon>
        <taxon>Paenibacillus</taxon>
    </lineage>
</organism>
<dbReference type="RefSeq" id="WP_025705901.1">
    <property type="nucleotide sequence ID" value="NZ_CP009287.1"/>
</dbReference>
<keyword evidence="1" id="KW-0812">Transmembrane</keyword>
<dbReference type="KEGG" id="pgm:PGRAT_23635"/>
<name>A0A089M923_9BACL</name>
<dbReference type="OrthoDB" id="2653200at2"/>
<sequence length="140" mass="15141">MVLFKDRTFGFWIGFMAACLMLAADIAFIIFDYGDRTFSIVTFGLIIAGFAAELLVLIKNYYFAPLLSSICFGVGLSMHLYLGFPTLSDVVNGVNFIGGNPQAVIIFGIAFAVGSVASLISCFMNQSKSEGLIYTVNTSK</sequence>
<feature type="transmembrane region" description="Helical" evidence="1">
    <location>
        <begin position="63"/>
        <end position="84"/>
    </location>
</feature>
<reference evidence="2 3" key="1">
    <citation type="submission" date="2014-08" db="EMBL/GenBank/DDBJ databases">
        <title>Comparative genomics of the Paenibacillus odorifer group.</title>
        <authorList>
            <person name="den Bakker H.C."/>
            <person name="Tsai Y.-C."/>
            <person name="Martin N."/>
            <person name="Korlach J."/>
            <person name="Wiedmann M."/>
        </authorList>
    </citation>
    <scope>NUCLEOTIDE SEQUENCE [LARGE SCALE GENOMIC DNA]</scope>
    <source>
        <strain evidence="2 3">DSM 15220</strain>
    </source>
</reference>
<keyword evidence="1" id="KW-1133">Transmembrane helix</keyword>
<dbReference type="HOGENOM" id="CLU_1833221_0_0_9"/>
<dbReference type="eggNOG" id="ENOG50336U8">
    <property type="taxonomic scope" value="Bacteria"/>
</dbReference>
<feature type="transmembrane region" description="Helical" evidence="1">
    <location>
        <begin position="9"/>
        <end position="31"/>
    </location>
</feature>
<dbReference type="STRING" id="189425.PGRAT_23635"/>
<gene>
    <name evidence="2" type="ORF">PGRAT_23635</name>
</gene>
<keyword evidence="3" id="KW-1185">Reference proteome</keyword>
<feature type="transmembrane region" description="Helical" evidence="1">
    <location>
        <begin position="104"/>
        <end position="124"/>
    </location>
</feature>
<dbReference type="EMBL" id="CP009287">
    <property type="protein sequence ID" value="AIQ70301.1"/>
    <property type="molecule type" value="Genomic_DNA"/>
</dbReference>
<dbReference type="AlphaFoldDB" id="A0A089M923"/>
<dbReference type="PROSITE" id="PS51257">
    <property type="entry name" value="PROKAR_LIPOPROTEIN"/>
    <property type="match status" value="1"/>
</dbReference>
<keyword evidence="1" id="KW-0472">Membrane</keyword>
<dbReference type="Proteomes" id="UP000029500">
    <property type="component" value="Chromosome"/>
</dbReference>
<protein>
    <submittedName>
        <fullName evidence="2">Uncharacterized protein</fullName>
    </submittedName>
</protein>
<evidence type="ECO:0000313" key="3">
    <source>
        <dbReference type="Proteomes" id="UP000029500"/>
    </source>
</evidence>
<proteinExistence type="predicted"/>
<feature type="transmembrane region" description="Helical" evidence="1">
    <location>
        <begin position="37"/>
        <end position="56"/>
    </location>
</feature>